<dbReference type="Proteomes" id="UP000288227">
    <property type="component" value="Unassembled WGS sequence"/>
</dbReference>
<organism evidence="1 2">
    <name type="scientific">Chryseotalea sanaruensis</name>
    <dbReference type="NCBI Taxonomy" id="2482724"/>
    <lineage>
        <taxon>Bacteria</taxon>
        <taxon>Pseudomonadati</taxon>
        <taxon>Bacteroidota</taxon>
        <taxon>Cytophagia</taxon>
        <taxon>Cytophagales</taxon>
        <taxon>Chryseotaleaceae</taxon>
        <taxon>Chryseotalea</taxon>
    </lineage>
</organism>
<dbReference type="GO" id="GO:0005829">
    <property type="term" value="C:cytosol"/>
    <property type="evidence" value="ECO:0007669"/>
    <property type="project" value="TreeGrafter"/>
</dbReference>
<dbReference type="GO" id="GO:0004177">
    <property type="term" value="F:aminopeptidase activity"/>
    <property type="evidence" value="ECO:0007669"/>
    <property type="project" value="TreeGrafter"/>
</dbReference>
<dbReference type="EMBL" id="BHXQ01000002">
    <property type="protein sequence ID" value="GCC51264.1"/>
    <property type="molecule type" value="Genomic_DNA"/>
</dbReference>
<dbReference type="RefSeq" id="WP_127121895.1">
    <property type="nucleotide sequence ID" value="NZ_BHXQ01000002.1"/>
</dbReference>
<accession>A0A401U8Q4</accession>
<dbReference type="GO" id="GO:0008237">
    <property type="term" value="F:metallopeptidase activity"/>
    <property type="evidence" value="ECO:0007669"/>
    <property type="project" value="InterPro"/>
</dbReference>
<dbReference type="Gene3D" id="3.40.390.10">
    <property type="entry name" value="Collagenase (Catalytic Domain)"/>
    <property type="match status" value="1"/>
</dbReference>
<evidence type="ECO:0000313" key="1">
    <source>
        <dbReference type="EMBL" id="GCC51264.1"/>
    </source>
</evidence>
<protein>
    <submittedName>
        <fullName evidence="1">DgsA anti-repressor MtfA</fullName>
    </submittedName>
</protein>
<dbReference type="PANTHER" id="PTHR30164:SF2">
    <property type="entry name" value="PROTEIN MTFA"/>
    <property type="match status" value="1"/>
</dbReference>
<dbReference type="InterPro" id="IPR024079">
    <property type="entry name" value="MetalloPept_cat_dom_sf"/>
</dbReference>
<comment type="caution">
    <text evidence="1">The sequence shown here is derived from an EMBL/GenBank/DDBJ whole genome shotgun (WGS) entry which is preliminary data.</text>
</comment>
<evidence type="ECO:0000313" key="2">
    <source>
        <dbReference type="Proteomes" id="UP000288227"/>
    </source>
</evidence>
<proteinExistence type="predicted"/>
<sequence>MLTIFIFGTIIILVFSFRNQVAEGFGQVEVKTAALRSKILPVPASYIEILNKYFYYYQKLSEKDKREFEQRMMHFLMTKKFIPRNFTLVTDEMRATIAATAVQLTFGLPAIYFLHFKKILIYSDDYYSNITKRYHRGEVNPAFGIIVLSWRSFVDGFINPDNAVNLGLHEMAHALRLENMVRDEEFGFLDEEALEHFNQSAYELCNDPEKSFQFFRAYACTNEHEFFSVAVENFFERPLDFRNNLPELYQTMVTLLKQDPIKLLSHE</sequence>
<dbReference type="CDD" id="cd20167">
    <property type="entry name" value="Peptidase_M90-like"/>
    <property type="match status" value="1"/>
</dbReference>
<dbReference type="AlphaFoldDB" id="A0A401U8Q4"/>
<reference evidence="1 2" key="1">
    <citation type="submission" date="2018-11" db="EMBL/GenBank/DDBJ databases">
        <title>Chryseotalea sanarue gen. nov., sp., nov., a member of the family Cytophagaceae, isolated from a brackish lake in Hamamatsu Japan.</title>
        <authorList>
            <person name="Maejima Y."/>
            <person name="Iino T."/>
            <person name="Muraguchi Y."/>
            <person name="Fukuda K."/>
            <person name="Ohkuma M."/>
            <person name="Moriuchi R."/>
            <person name="Dohra H."/>
            <person name="Kimbara K."/>
            <person name="Shintani M."/>
        </authorList>
    </citation>
    <scope>NUCLEOTIDE SEQUENCE [LARGE SCALE GENOMIC DNA]</scope>
    <source>
        <strain evidence="1 2">Ys</strain>
    </source>
</reference>
<gene>
    <name evidence="1" type="ORF">SanaruYs_14850</name>
</gene>
<dbReference type="PANTHER" id="PTHR30164">
    <property type="entry name" value="MTFA PEPTIDASE"/>
    <property type="match status" value="1"/>
</dbReference>
<dbReference type="InterPro" id="IPR042252">
    <property type="entry name" value="MtfA_N"/>
</dbReference>
<dbReference type="InterPro" id="IPR010384">
    <property type="entry name" value="MtfA_fam"/>
</dbReference>
<keyword evidence="2" id="KW-1185">Reference proteome</keyword>
<dbReference type="OrthoDB" id="9786424at2"/>
<name>A0A401U8Q4_9BACT</name>
<dbReference type="Gene3D" id="1.10.472.150">
    <property type="entry name" value="Glucose-regulated metallo-peptidase M90, N-terminal domain"/>
    <property type="match status" value="1"/>
</dbReference>
<dbReference type="SUPFAM" id="SSF55486">
    <property type="entry name" value="Metalloproteases ('zincins'), catalytic domain"/>
    <property type="match status" value="1"/>
</dbReference>
<dbReference type="Pfam" id="PF06167">
    <property type="entry name" value="Peptidase_M90"/>
    <property type="match status" value="1"/>
</dbReference>